<keyword evidence="2" id="KW-0472">Membrane</keyword>
<dbReference type="EMBL" id="KV460214">
    <property type="protein sequence ID" value="OBT99067.1"/>
    <property type="molecule type" value="Genomic_DNA"/>
</dbReference>
<organism evidence="3 4">
    <name type="scientific">Pseudogymnoascus verrucosus</name>
    <dbReference type="NCBI Taxonomy" id="342668"/>
    <lineage>
        <taxon>Eukaryota</taxon>
        <taxon>Fungi</taxon>
        <taxon>Dikarya</taxon>
        <taxon>Ascomycota</taxon>
        <taxon>Pezizomycotina</taxon>
        <taxon>Leotiomycetes</taxon>
        <taxon>Thelebolales</taxon>
        <taxon>Thelebolaceae</taxon>
        <taxon>Pseudogymnoascus</taxon>
    </lineage>
</organism>
<dbReference type="AlphaFoldDB" id="A0A1B8GTB3"/>
<feature type="transmembrane region" description="Helical" evidence="2">
    <location>
        <begin position="192"/>
        <end position="213"/>
    </location>
</feature>
<sequence length="273" mass="29428">MGKVTVHNSANLTSAKCLRAGFLSSGPSEVVVFALFVSVIAIIPLTIFLRETARPSPKKKEAPVAAATETTEPESGESENAPPPYAPPAPSPPATEPESNKAAVDFPNPKDTAPAFVRGTIILALLVLALVTIGFGFQYLNYCPEVDPEAPLGTWSIIGWCFFVLLVLFASSALVSWGLLCWYVCGGKKQDFMLDIMSLSVFVGVGLPFYALYMGAVELVRGCQKWFCGVTFEEEEQDGVVEAVETDVEMQRLMKGDNDGDDYDEEVVVAGRS</sequence>
<feature type="region of interest" description="Disordered" evidence="1">
    <location>
        <begin position="58"/>
        <end position="104"/>
    </location>
</feature>
<accession>A0A1B8GTB3</accession>
<evidence type="ECO:0000256" key="2">
    <source>
        <dbReference type="SAM" id="Phobius"/>
    </source>
</evidence>
<feature type="compositionally biased region" description="Pro residues" evidence="1">
    <location>
        <begin position="81"/>
        <end position="95"/>
    </location>
</feature>
<gene>
    <name evidence="3" type="ORF">VE01_02458</name>
</gene>
<evidence type="ECO:0000313" key="4">
    <source>
        <dbReference type="Proteomes" id="UP000091956"/>
    </source>
</evidence>
<keyword evidence="2" id="KW-1133">Transmembrane helix</keyword>
<evidence type="ECO:0000313" key="3">
    <source>
        <dbReference type="EMBL" id="OBT99067.1"/>
    </source>
</evidence>
<keyword evidence="4" id="KW-1185">Reference proteome</keyword>
<dbReference type="GeneID" id="28835844"/>
<feature type="transmembrane region" description="Helical" evidence="2">
    <location>
        <begin position="30"/>
        <end position="49"/>
    </location>
</feature>
<dbReference type="RefSeq" id="XP_018132800.1">
    <property type="nucleotide sequence ID" value="XM_018271967.2"/>
</dbReference>
<reference evidence="3 4" key="1">
    <citation type="submission" date="2016-03" db="EMBL/GenBank/DDBJ databases">
        <title>Comparative genomics of Pseudogymnoascus destructans, the fungus causing white-nose syndrome of bats.</title>
        <authorList>
            <person name="Palmer J.M."/>
            <person name="Drees K.P."/>
            <person name="Foster J.T."/>
            <person name="Lindner D.L."/>
        </authorList>
    </citation>
    <scope>NUCLEOTIDE SEQUENCE [LARGE SCALE GENOMIC DNA]</scope>
    <source>
        <strain evidence="3 4">UAMH 10579</strain>
    </source>
</reference>
<protein>
    <submittedName>
        <fullName evidence="3">Uncharacterized protein</fullName>
    </submittedName>
</protein>
<dbReference type="Proteomes" id="UP000091956">
    <property type="component" value="Unassembled WGS sequence"/>
</dbReference>
<feature type="transmembrane region" description="Helical" evidence="2">
    <location>
        <begin position="115"/>
        <end position="137"/>
    </location>
</feature>
<name>A0A1B8GTB3_9PEZI</name>
<evidence type="ECO:0000256" key="1">
    <source>
        <dbReference type="SAM" id="MobiDB-lite"/>
    </source>
</evidence>
<reference evidence="4" key="2">
    <citation type="journal article" date="2018" name="Nat. Commun.">
        <title>Extreme sensitivity to ultraviolet light in the fungal pathogen causing white-nose syndrome of bats.</title>
        <authorList>
            <person name="Palmer J.M."/>
            <person name="Drees K.P."/>
            <person name="Foster J.T."/>
            <person name="Lindner D.L."/>
        </authorList>
    </citation>
    <scope>NUCLEOTIDE SEQUENCE [LARGE SCALE GENOMIC DNA]</scope>
    <source>
        <strain evidence="4">UAMH 10579</strain>
    </source>
</reference>
<dbReference type="OrthoDB" id="3440092at2759"/>
<proteinExistence type="predicted"/>
<keyword evidence="2" id="KW-0812">Transmembrane</keyword>
<feature type="transmembrane region" description="Helical" evidence="2">
    <location>
        <begin position="157"/>
        <end position="185"/>
    </location>
</feature>